<evidence type="ECO:0000313" key="21">
    <source>
        <dbReference type="EMBL" id="KAI7791051.1"/>
    </source>
</evidence>
<dbReference type="InterPro" id="IPR000719">
    <property type="entry name" value="Prot_kinase_dom"/>
</dbReference>
<keyword evidence="12 18" id="KW-0067">ATP-binding</keyword>
<dbReference type="PANTHER" id="PTHR24346">
    <property type="entry name" value="MAP/MICROTUBULE AFFINITY-REGULATING KINASE"/>
    <property type="match status" value="1"/>
</dbReference>
<reference evidence="21" key="1">
    <citation type="submission" date="2021-02" db="EMBL/GenBank/DDBJ databases">
        <title>Comparative genomics reveals that relaxation of natural selection precedes convergent phenotypic evolution of cavefish.</title>
        <authorList>
            <person name="Peng Z."/>
        </authorList>
    </citation>
    <scope>NUCLEOTIDE SEQUENCE</scope>
    <source>
        <tissue evidence="21">Muscle</tissue>
    </source>
</reference>
<evidence type="ECO:0000259" key="20">
    <source>
        <dbReference type="PROSITE" id="PS50011"/>
    </source>
</evidence>
<feature type="domain" description="Protein kinase" evidence="20">
    <location>
        <begin position="12"/>
        <end position="265"/>
    </location>
</feature>
<dbReference type="FunFam" id="1.10.510.10:FF:000658">
    <property type="entry name" value="Protein CBG12184"/>
    <property type="match status" value="1"/>
</dbReference>
<evidence type="ECO:0000256" key="17">
    <source>
        <dbReference type="ARBA" id="ARBA00048679"/>
    </source>
</evidence>
<comment type="catalytic activity">
    <reaction evidence="17">
        <text>L-seryl-[protein] + ATP = O-phospho-L-seryl-[protein] + ADP + H(+)</text>
        <dbReference type="Rhea" id="RHEA:17989"/>
        <dbReference type="Rhea" id="RHEA-COMP:9863"/>
        <dbReference type="Rhea" id="RHEA-COMP:11604"/>
        <dbReference type="ChEBI" id="CHEBI:15378"/>
        <dbReference type="ChEBI" id="CHEBI:29999"/>
        <dbReference type="ChEBI" id="CHEBI:30616"/>
        <dbReference type="ChEBI" id="CHEBI:83421"/>
        <dbReference type="ChEBI" id="CHEBI:456216"/>
        <dbReference type="EC" id="2.7.11.1"/>
    </reaction>
</comment>
<dbReference type="GO" id="GO:0000226">
    <property type="term" value="P:microtubule cytoskeleton organization"/>
    <property type="evidence" value="ECO:0007669"/>
    <property type="project" value="TreeGrafter"/>
</dbReference>
<evidence type="ECO:0000256" key="2">
    <source>
        <dbReference type="ARBA" id="ARBA00006692"/>
    </source>
</evidence>
<dbReference type="EC" id="2.7.11.1" evidence="3"/>
<organism evidence="21 22">
    <name type="scientific">Triplophysa rosa</name>
    <name type="common">Cave loach</name>
    <dbReference type="NCBI Taxonomy" id="992332"/>
    <lineage>
        <taxon>Eukaryota</taxon>
        <taxon>Metazoa</taxon>
        <taxon>Chordata</taxon>
        <taxon>Craniata</taxon>
        <taxon>Vertebrata</taxon>
        <taxon>Euteleostomi</taxon>
        <taxon>Actinopterygii</taxon>
        <taxon>Neopterygii</taxon>
        <taxon>Teleostei</taxon>
        <taxon>Ostariophysi</taxon>
        <taxon>Cypriniformes</taxon>
        <taxon>Nemacheilidae</taxon>
        <taxon>Triplophysa</taxon>
    </lineage>
</organism>
<dbReference type="OrthoDB" id="541276at2759"/>
<dbReference type="PROSITE" id="PS00107">
    <property type="entry name" value="PROTEIN_KINASE_ATP"/>
    <property type="match status" value="1"/>
</dbReference>
<evidence type="ECO:0000256" key="15">
    <source>
        <dbReference type="ARBA" id="ARBA00022871"/>
    </source>
</evidence>
<evidence type="ECO:0000256" key="9">
    <source>
        <dbReference type="ARBA" id="ARBA00022741"/>
    </source>
</evidence>
<comment type="similarity">
    <text evidence="2">Belongs to the protein kinase superfamily. CAMK Ser/Thr protein kinase family.</text>
</comment>
<evidence type="ECO:0000256" key="19">
    <source>
        <dbReference type="RuleBase" id="RU000304"/>
    </source>
</evidence>
<evidence type="ECO:0000256" key="4">
    <source>
        <dbReference type="ARBA" id="ARBA00022473"/>
    </source>
</evidence>
<sequence>MPLDNALRSMGYKCIATIGEGTYAKVKLATSKKHQRNVAIKILDRDKNPDFVEKFLPRELAVIRRIHHENIIHVHEYFEVGRKYVCIVMEVAEKDLLQKIHEDKRIPKEQAKTWFSQMVRAVNYLHQIGIAHRDLKCENILLTTDGRVKICDFGFGRFMKESFERSHTFCGSAAYCSPEVLRNTPYDPKKYDVWSLGVILYTMITGLLPFDDTNMRLLTRLQEMPLVYPDNVDVEESCRAFIATLLQVNPSARPTIQQVAEHPWLQVADSQDG</sequence>
<evidence type="ECO:0000256" key="6">
    <source>
        <dbReference type="ARBA" id="ARBA00022553"/>
    </source>
</evidence>
<gene>
    <name evidence="21" type="ORF">IRJ41_008077</name>
</gene>
<keyword evidence="10 21" id="KW-0418">Kinase</keyword>
<dbReference type="Gene3D" id="1.10.510.10">
    <property type="entry name" value="Transferase(Phosphotransferase) domain 1"/>
    <property type="match status" value="1"/>
</dbReference>
<keyword evidence="9 18" id="KW-0547">Nucleotide-binding</keyword>
<dbReference type="GO" id="GO:0050321">
    <property type="term" value="F:tau-protein kinase activity"/>
    <property type="evidence" value="ECO:0007669"/>
    <property type="project" value="TreeGrafter"/>
</dbReference>
<evidence type="ECO:0000256" key="5">
    <source>
        <dbReference type="ARBA" id="ARBA00022527"/>
    </source>
</evidence>
<proteinExistence type="inferred from homology"/>
<dbReference type="SMART" id="SM00220">
    <property type="entry name" value="S_TKc"/>
    <property type="match status" value="1"/>
</dbReference>
<keyword evidence="22" id="KW-1185">Reference proteome</keyword>
<dbReference type="InterPro" id="IPR017441">
    <property type="entry name" value="Protein_kinase_ATP_BS"/>
</dbReference>
<dbReference type="SUPFAM" id="SSF56112">
    <property type="entry name" value="Protein kinase-like (PK-like)"/>
    <property type="match status" value="1"/>
</dbReference>
<evidence type="ECO:0000256" key="10">
    <source>
        <dbReference type="ARBA" id="ARBA00022777"/>
    </source>
</evidence>
<dbReference type="AlphaFoldDB" id="A0A9W7T697"/>
<comment type="caution">
    <text evidence="21">The sequence shown here is derived from an EMBL/GenBank/DDBJ whole genome shotgun (WGS) entry which is preliminary data.</text>
</comment>
<dbReference type="Pfam" id="PF00069">
    <property type="entry name" value="Pkinase"/>
    <property type="match status" value="1"/>
</dbReference>
<keyword evidence="4" id="KW-0217">Developmental protein</keyword>
<keyword evidence="5 19" id="KW-0723">Serine/threonine-protein kinase</keyword>
<evidence type="ECO:0000256" key="13">
    <source>
        <dbReference type="ARBA" id="ARBA00022842"/>
    </source>
</evidence>
<dbReference type="InterPro" id="IPR008271">
    <property type="entry name" value="Ser/Thr_kinase_AS"/>
</dbReference>
<keyword evidence="8" id="KW-0479">Metal-binding</keyword>
<evidence type="ECO:0000256" key="8">
    <source>
        <dbReference type="ARBA" id="ARBA00022723"/>
    </source>
</evidence>
<evidence type="ECO:0000256" key="14">
    <source>
        <dbReference type="ARBA" id="ARBA00022843"/>
    </source>
</evidence>
<evidence type="ECO:0000256" key="18">
    <source>
        <dbReference type="PROSITE-ProRule" id="PRU10141"/>
    </source>
</evidence>
<dbReference type="GO" id="GO:0005737">
    <property type="term" value="C:cytoplasm"/>
    <property type="evidence" value="ECO:0007669"/>
    <property type="project" value="TreeGrafter"/>
</dbReference>
<comment type="catalytic activity">
    <reaction evidence="16">
        <text>L-threonyl-[protein] + ATP = O-phospho-L-threonyl-[protein] + ADP + H(+)</text>
        <dbReference type="Rhea" id="RHEA:46608"/>
        <dbReference type="Rhea" id="RHEA-COMP:11060"/>
        <dbReference type="Rhea" id="RHEA-COMP:11605"/>
        <dbReference type="ChEBI" id="CHEBI:15378"/>
        <dbReference type="ChEBI" id="CHEBI:30013"/>
        <dbReference type="ChEBI" id="CHEBI:30616"/>
        <dbReference type="ChEBI" id="CHEBI:61977"/>
        <dbReference type="ChEBI" id="CHEBI:456216"/>
        <dbReference type="EC" id="2.7.11.1"/>
    </reaction>
</comment>
<keyword evidence="6" id="KW-0597">Phosphoprotein</keyword>
<dbReference type="InterPro" id="IPR011009">
    <property type="entry name" value="Kinase-like_dom_sf"/>
</dbReference>
<dbReference type="PANTHER" id="PTHR24346:SF102">
    <property type="entry name" value="TESTIS-SPECIFIC SERINE_THREONINE-PROTEIN KINASE 1"/>
    <property type="match status" value="1"/>
</dbReference>
<keyword evidence="14" id="KW-0832">Ubl conjugation</keyword>
<dbReference type="GO" id="GO:0000287">
    <property type="term" value="F:magnesium ion binding"/>
    <property type="evidence" value="ECO:0007669"/>
    <property type="project" value="UniProtKB-ARBA"/>
</dbReference>
<dbReference type="GO" id="GO:0007283">
    <property type="term" value="P:spermatogenesis"/>
    <property type="evidence" value="ECO:0007669"/>
    <property type="project" value="UniProtKB-KW"/>
</dbReference>
<keyword evidence="7" id="KW-0808">Transferase</keyword>
<keyword evidence="15" id="KW-0744">Spermatogenesis</keyword>
<accession>A0A9W7T697</accession>
<evidence type="ECO:0000313" key="22">
    <source>
        <dbReference type="Proteomes" id="UP001059041"/>
    </source>
</evidence>
<name>A0A9W7T697_TRIRA</name>
<evidence type="ECO:0000256" key="12">
    <source>
        <dbReference type="ARBA" id="ARBA00022840"/>
    </source>
</evidence>
<evidence type="ECO:0000256" key="16">
    <source>
        <dbReference type="ARBA" id="ARBA00047899"/>
    </source>
</evidence>
<dbReference type="Proteomes" id="UP001059041">
    <property type="component" value="Linkage Group LG25"/>
</dbReference>
<keyword evidence="13" id="KW-0460">Magnesium</keyword>
<dbReference type="EMBL" id="JAFHDT010000025">
    <property type="protein sequence ID" value="KAI7791051.1"/>
    <property type="molecule type" value="Genomic_DNA"/>
</dbReference>
<comment type="cofactor">
    <cofactor evidence="1">
        <name>Mg(2+)</name>
        <dbReference type="ChEBI" id="CHEBI:18420"/>
    </cofactor>
</comment>
<dbReference type="GO" id="GO:0005524">
    <property type="term" value="F:ATP binding"/>
    <property type="evidence" value="ECO:0007669"/>
    <property type="project" value="UniProtKB-UniRule"/>
</dbReference>
<protein>
    <recommendedName>
        <fullName evidence="3">non-specific serine/threonine protein kinase</fullName>
        <ecNumber evidence="3">2.7.11.1</ecNumber>
    </recommendedName>
</protein>
<dbReference type="PROSITE" id="PS50011">
    <property type="entry name" value="PROTEIN_KINASE_DOM"/>
    <property type="match status" value="1"/>
</dbReference>
<evidence type="ECO:0000256" key="11">
    <source>
        <dbReference type="ARBA" id="ARBA00022782"/>
    </source>
</evidence>
<feature type="binding site" evidence="18">
    <location>
        <position position="41"/>
    </location>
    <ligand>
        <name>ATP</name>
        <dbReference type="ChEBI" id="CHEBI:30616"/>
    </ligand>
</feature>
<evidence type="ECO:0000256" key="3">
    <source>
        <dbReference type="ARBA" id="ARBA00012513"/>
    </source>
</evidence>
<evidence type="ECO:0000256" key="7">
    <source>
        <dbReference type="ARBA" id="ARBA00022679"/>
    </source>
</evidence>
<dbReference type="PIRSF" id="PIRSF000654">
    <property type="entry name" value="Integrin-linked_kinase"/>
    <property type="match status" value="1"/>
</dbReference>
<dbReference type="GO" id="GO:0030154">
    <property type="term" value="P:cell differentiation"/>
    <property type="evidence" value="ECO:0007669"/>
    <property type="project" value="UniProtKB-KW"/>
</dbReference>
<evidence type="ECO:0000256" key="1">
    <source>
        <dbReference type="ARBA" id="ARBA00001946"/>
    </source>
</evidence>
<dbReference type="GO" id="GO:0035556">
    <property type="term" value="P:intracellular signal transduction"/>
    <property type="evidence" value="ECO:0007669"/>
    <property type="project" value="TreeGrafter"/>
</dbReference>
<dbReference type="PROSITE" id="PS00108">
    <property type="entry name" value="PROTEIN_KINASE_ST"/>
    <property type="match status" value="1"/>
</dbReference>
<keyword evidence="11" id="KW-0221">Differentiation</keyword>